<dbReference type="Pfam" id="PF04326">
    <property type="entry name" value="SLFN_AlbA_2"/>
    <property type="match status" value="1"/>
</dbReference>
<dbReference type="Proteomes" id="UP000179018">
    <property type="component" value="Unassembled WGS sequence"/>
</dbReference>
<evidence type="ECO:0000313" key="2">
    <source>
        <dbReference type="EMBL" id="OGM58200.1"/>
    </source>
</evidence>
<dbReference type="Gene3D" id="3.30.950.30">
    <property type="entry name" value="Schlafen, AAA domain"/>
    <property type="match status" value="1"/>
</dbReference>
<feature type="domain" description="Schlafen AlbA-2" evidence="1">
    <location>
        <begin position="26"/>
        <end position="141"/>
    </location>
</feature>
<organism evidence="2 3">
    <name type="scientific">Candidatus Woesebacteria bacterium RIFCSPLOWO2_01_FULL_39_10</name>
    <dbReference type="NCBI Taxonomy" id="1802516"/>
    <lineage>
        <taxon>Bacteria</taxon>
        <taxon>Candidatus Woeseibacteriota</taxon>
    </lineage>
</organism>
<sequence>MKVLNQSIYNLKFEDIVSFCQEKYVEGIQIDYKKDFPQKGLAKIIASFSNTRGGLVIVGVEEDDKGLPTKWLGMKNEGKLIDRVHQYAANVDPLPNYEVCVTDQKKGRVFLLIRVFEGNKTPYYVQNDSNIWIRTGNISKSIDIASPDALEMLFNKRKQAKLTRSLFITRTNEIYLAALKRADIERKKRIAIEKEKYLVEQKSEGVENPSLDGFKSTVITANLGSNVAMCTVLLQPYFPHNAFASPLELRDSIQSFRVTGNWFGSFPSLNAETIPEGIMNFSWREDNGQIECEQIYGHCLVYDTVDVLQVDENENQIFWMSSLGRILFATLSVARNLYQNYGYQGGVEGYLLLTNVEGVTINRIMPQGWHGFPEVGKCLLNKYRLDISTNTSILNEPMTLLEMFVELINKLYIGFNMAPPKKELLEAFLKDEGWLVEKETN</sequence>
<dbReference type="STRING" id="1802516.A3A75_03880"/>
<reference evidence="2 3" key="1">
    <citation type="journal article" date="2016" name="Nat. Commun.">
        <title>Thousands of microbial genomes shed light on interconnected biogeochemical processes in an aquifer system.</title>
        <authorList>
            <person name="Anantharaman K."/>
            <person name="Brown C.T."/>
            <person name="Hug L.A."/>
            <person name="Sharon I."/>
            <person name="Castelle C.J."/>
            <person name="Probst A.J."/>
            <person name="Thomas B.C."/>
            <person name="Singh A."/>
            <person name="Wilkins M.J."/>
            <person name="Karaoz U."/>
            <person name="Brodie E.L."/>
            <person name="Williams K.H."/>
            <person name="Hubbard S.S."/>
            <person name="Banfield J.F."/>
        </authorList>
    </citation>
    <scope>NUCLEOTIDE SEQUENCE [LARGE SCALE GENOMIC DNA]</scope>
</reference>
<accession>A0A1F8B2P5</accession>
<dbReference type="PANTHER" id="PTHR30595:SF6">
    <property type="entry name" value="SCHLAFEN ALBA-2 DOMAIN-CONTAINING PROTEIN"/>
    <property type="match status" value="1"/>
</dbReference>
<dbReference type="InterPro" id="IPR007421">
    <property type="entry name" value="Schlafen_AlbA_2_dom"/>
</dbReference>
<evidence type="ECO:0000259" key="1">
    <source>
        <dbReference type="Pfam" id="PF04326"/>
    </source>
</evidence>
<name>A0A1F8B2P5_9BACT</name>
<comment type="caution">
    <text evidence="2">The sequence shown here is derived from an EMBL/GenBank/DDBJ whole genome shotgun (WGS) entry which is preliminary data.</text>
</comment>
<dbReference type="InterPro" id="IPR038461">
    <property type="entry name" value="Schlafen_AlbA_2_dom_sf"/>
</dbReference>
<proteinExistence type="predicted"/>
<dbReference type="AlphaFoldDB" id="A0A1F8B2P5"/>
<dbReference type="EMBL" id="MGHC01000038">
    <property type="protein sequence ID" value="OGM58200.1"/>
    <property type="molecule type" value="Genomic_DNA"/>
</dbReference>
<protein>
    <recommendedName>
        <fullName evidence="1">Schlafen AlbA-2 domain-containing protein</fullName>
    </recommendedName>
</protein>
<evidence type="ECO:0000313" key="3">
    <source>
        <dbReference type="Proteomes" id="UP000179018"/>
    </source>
</evidence>
<dbReference type="PANTHER" id="PTHR30595">
    <property type="entry name" value="GLPR-RELATED TRANSCRIPTIONAL REPRESSOR"/>
    <property type="match status" value="1"/>
</dbReference>
<gene>
    <name evidence="2" type="ORF">A3A75_03880</name>
</gene>